<feature type="domain" description="UmuC" evidence="17">
    <location>
        <begin position="11"/>
        <end position="192"/>
    </location>
</feature>
<keyword evidence="12 16" id="KW-0239">DNA-directed DNA polymerase</keyword>
<comment type="cofactor">
    <cofactor evidence="16">
        <name>Mg(2+)</name>
        <dbReference type="ChEBI" id="CHEBI:18420"/>
    </cofactor>
    <text evidence="16">Binds 2 magnesium ions per subunit.</text>
</comment>
<dbReference type="InterPro" id="IPR050116">
    <property type="entry name" value="DNA_polymerase-Y"/>
</dbReference>
<keyword evidence="6 16" id="KW-0808">Transferase</keyword>
<dbReference type="GO" id="GO:0006281">
    <property type="term" value="P:DNA repair"/>
    <property type="evidence" value="ECO:0007669"/>
    <property type="project" value="UniProtKB-UniRule"/>
</dbReference>
<dbReference type="SUPFAM" id="SSF100879">
    <property type="entry name" value="Lesion bypass DNA polymerase (Y-family), little finger domain"/>
    <property type="match status" value="1"/>
</dbReference>
<evidence type="ECO:0000256" key="4">
    <source>
        <dbReference type="ARBA" id="ARBA00022457"/>
    </source>
</evidence>
<comment type="subcellular location">
    <subcellularLocation>
        <location evidence="1 16">Cytoplasm</location>
    </subcellularLocation>
</comment>
<dbReference type="Pfam" id="PF21999">
    <property type="entry name" value="IMS_HHH_1"/>
    <property type="match status" value="1"/>
</dbReference>
<comment type="catalytic activity">
    <reaction evidence="15 16">
        <text>DNA(n) + a 2'-deoxyribonucleoside 5'-triphosphate = DNA(n+1) + diphosphate</text>
        <dbReference type="Rhea" id="RHEA:22508"/>
        <dbReference type="Rhea" id="RHEA-COMP:17339"/>
        <dbReference type="Rhea" id="RHEA-COMP:17340"/>
        <dbReference type="ChEBI" id="CHEBI:33019"/>
        <dbReference type="ChEBI" id="CHEBI:61560"/>
        <dbReference type="ChEBI" id="CHEBI:173112"/>
        <dbReference type="EC" id="2.7.7.7"/>
    </reaction>
</comment>
<dbReference type="InterPro" id="IPR022880">
    <property type="entry name" value="DNApol_IV"/>
</dbReference>
<evidence type="ECO:0000313" key="19">
    <source>
        <dbReference type="Proteomes" id="UP001221217"/>
    </source>
</evidence>
<dbReference type="Pfam" id="PF00817">
    <property type="entry name" value="IMS"/>
    <property type="match status" value="1"/>
</dbReference>
<dbReference type="Pfam" id="PF11799">
    <property type="entry name" value="IMS_C"/>
    <property type="match status" value="1"/>
</dbReference>
<dbReference type="InterPro" id="IPR001126">
    <property type="entry name" value="UmuC"/>
</dbReference>
<evidence type="ECO:0000256" key="14">
    <source>
        <dbReference type="ARBA" id="ARBA00023204"/>
    </source>
</evidence>
<dbReference type="AlphaFoldDB" id="A0AAJ1IKT3"/>
<dbReference type="SUPFAM" id="SSF56672">
    <property type="entry name" value="DNA/RNA polymerases"/>
    <property type="match status" value="1"/>
</dbReference>
<dbReference type="Gene3D" id="3.30.1490.100">
    <property type="entry name" value="DNA polymerase, Y-family, little finger domain"/>
    <property type="match status" value="1"/>
</dbReference>
<accession>A0AAJ1IKT3</accession>
<dbReference type="GO" id="GO:0042276">
    <property type="term" value="P:error-prone translesion synthesis"/>
    <property type="evidence" value="ECO:0007669"/>
    <property type="project" value="TreeGrafter"/>
</dbReference>
<organism evidence="18 19">
    <name type="scientific">Candidatus Thalassospirochaeta sargassi</name>
    <dbReference type="NCBI Taxonomy" id="3119039"/>
    <lineage>
        <taxon>Bacteria</taxon>
        <taxon>Pseudomonadati</taxon>
        <taxon>Spirochaetota</taxon>
        <taxon>Spirochaetia</taxon>
        <taxon>Spirochaetales</taxon>
        <taxon>Spirochaetaceae</taxon>
        <taxon>Candidatus Thalassospirochaeta</taxon>
    </lineage>
</organism>
<feature type="binding site" evidence="16">
    <location>
        <position position="110"/>
    </location>
    <ligand>
        <name>Mg(2+)</name>
        <dbReference type="ChEBI" id="CHEBI:18420"/>
    </ligand>
</feature>
<keyword evidence="7 16" id="KW-0548">Nucleotidyltransferase</keyword>
<dbReference type="GO" id="GO:0005829">
    <property type="term" value="C:cytosol"/>
    <property type="evidence" value="ECO:0007669"/>
    <property type="project" value="TreeGrafter"/>
</dbReference>
<comment type="function">
    <text evidence="16">Poorly processive, error-prone DNA polymerase involved in untargeted mutagenesis. Copies undamaged DNA at stalled replication forks, which arise in vivo from mismatched or misaligned primer ends. These misaligned primers can be extended by PolIV. Exhibits no 3'-5' exonuclease (proofreading) activity. May be involved in translesional synthesis, in conjunction with the beta clamp from PolIII.</text>
</comment>
<evidence type="ECO:0000256" key="10">
    <source>
        <dbReference type="ARBA" id="ARBA00022763"/>
    </source>
</evidence>
<name>A0AAJ1IKT3_9SPIO</name>
<keyword evidence="13 16" id="KW-0238">DNA-binding</keyword>
<dbReference type="FunFam" id="3.40.1170.60:FF:000001">
    <property type="entry name" value="DNA polymerase IV"/>
    <property type="match status" value="1"/>
</dbReference>
<keyword evidence="4 16" id="KW-0515">Mutator protein</keyword>
<feature type="site" description="Substrate discrimination" evidence="16">
    <location>
        <position position="20"/>
    </location>
</feature>
<dbReference type="EMBL" id="JAQQAL010000035">
    <property type="protein sequence ID" value="MDC7227841.1"/>
    <property type="molecule type" value="Genomic_DNA"/>
</dbReference>
<dbReference type="InterPro" id="IPR053848">
    <property type="entry name" value="IMS_HHH_1"/>
</dbReference>
<dbReference type="InterPro" id="IPR043128">
    <property type="entry name" value="Rev_trsase/Diguanyl_cyclase"/>
</dbReference>
<dbReference type="PANTHER" id="PTHR11076">
    <property type="entry name" value="DNA REPAIR POLYMERASE UMUC / TRANSFERASE FAMILY MEMBER"/>
    <property type="match status" value="1"/>
</dbReference>
<dbReference type="HAMAP" id="MF_01113">
    <property type="entry name" value="DNApol_IV"/>
    <property type="match status" value="1"/>
</dbReference>
<dbReference type="GO" id="GO:0009432">
    <property type="term" value="P:SOS response"/>
    <property type="evidence" value="ECO:0007669"/>
    <property type="project" value="TreeGrafter"/>
</dbReference>
<comment type="caution">
    <text evidence="18">The sequence shown here is derived from an EMBL/GenBank/DDBJ whole genome shotgun (WGS) entry which is preliminary data.</text>
</comment>
<keyword evidence="10 16" id="KW-0227">DNA damage</keyword>
<keyword evidence="11 16" id="KW-0460">Magnesium</keyword>
<evidence type="ECO:0000313" key="18">
    <source>
        <dbReference type="EMBL" id="MDC7227841.1"/>
    </source>
</evidence>
<protein>
    <recommendedName>
        <fullName evidence="16">DNA polymerase IV</fullName>
        <shortName evidence="16">Pol IV</shortName>
        <ecNumber evidence="16">2.7.7.7</ecNumber>
    </recommendedName>
</protein>
<evidence type="ECO:0000256" key="2">
    <source>
        <dbReference type="ARBA" id="ARBA00010945"/>
    </source>
</evidence>
<reference evidence="18 19" key="1">
    <citation type="submission" date="2022-12" db="EMBL/GenBank/DDBJ databases">
        <title>Metagenome assembled genome from gulf of manar.</title>
        <authorList>
            <person name="Kohli P."/>
            <person name="Pk S."/>
            <person name="Venkata Ramana C."/>
            <person name="Sasikala C."/>
        </authorList>
    </citation>
    <scope>NUCLEOTIDE SEQUENCE [LARGE SCALE GENOMIC DNA]</scope>
    <source>
        <strain evidence="18">JB008</strain>
    </source>
</reference>
<evidence type="ECO:0000256" key="12">
    <source>
        <dbReference type="ARBA" id="ARBA00022932"/>
    </source>
</evidence>
<sequence length="399" mass="44643">MKNKPEFSTRILHVDLDAFYAAVEQHKNPDLQGKPVVIGASPGKRGVVSACSYEARKYGVHSAMPISIARRLCPEAVFLPVRMRLYQAVSAEIMEIFTAFTPDICQISIDEAFLDMTGTDRLFGSIEETGMLIKKTVKEKTGLTISIGAAESRFLAKLASDFGKPDGLHVVEKGSELDFLDQLELKDIWGLGKKTLERLNDLNITTVKGLRDFSENSLKTIFGQSAGGFLFRACRGIDIGMYNTPAKSNSISNETTFQQDINDRDVLERVLLELSHHVMFRTLKENKKSKSIAVKLRFSDFSSTTAQKTLSHYIHSAEEIYSISIELLNSRWNGSSSIRLIGTGLLALEDGDKPEQPELFENEFERKIKVEKAVFRLKTQGEKITKASLLNNKIKPKKE</sequence>
<dbReference type="Gene3D" id="1.10.150.20">
    <property type="entry name" value="5' to 3' exonuclease, C-terminal subdomain"/>
    <property type="match status" value="1"/>
</dbReference>
<dbReference type="PROSITE" id="PS50173">
    <property type="entry name" value="UMUC"/>
    <property type="match status" value="1"/>
</dbReference>
<dbReference type="InterPro" id="IPR043502">
    <property type="entry name" value="DNA/RNA_pol_sf"/>
</dbReference>
<evidence type="ECO:0000256" key="3">
    <source>
        <dbReference type="ARBA" id="ARBA00011245"/>
    </source>
</evidence>
<dbReference type="NCBIfam" id="NF002677">
    <property type="entry name" value="PRK02406.1"/>
    <property type="match status" value="1"/>
</dbReference>
<dbReference type="InterPro" id="IPR017961">
    <property type="entry name" value="DNA_pol_Y-fam_little_finger"/>
</dbReference>
<dbReference type="GO" id="GO:0006261">
    <property type="term" value="P:DNA-templated DNA replication"/>
    <property type="evidence" value="ECO:0007669"/>
    <property type="project" value="UniProtKB-UniRule"/>
</dbReference>
<keyword evidence="14 16" id="KW-0234">DNA repair</keyword>
<dbReference type="EC" id="2.7.7.7" evidence="16"/>
<evidence type="ECO:0000256" key="16">
    <source>
        <dbReference type="HAMAP-Rule" id="MF_01113"/>
    </source>
</evidence>
<evidence type="ECO:0000256" key="11">
    <source>
        <dbReference type="ARBA" id="ARBA00022842"/>
    </source>
</evidence>
<dbReference type="FunFam" id="3.30.1490.100:FF:000004">
    <property type="entry name" value="DNA polymerase IV"/>
    <property type="match status" value="1"/>
</dbReference>
<feature type="active site" evidence="16">
    <location>
        <position position="111"/>
    </location>
</feature>
<dbReference type="GO" id="GO:0003887">
    <property type="term" value="F:DNA-directed DNA polymerase activity"/>
    <property type="evidence" value="ECO:0007669"/>
    <property type="project" value="UniProtKB-UniRule"/>
</dbReference>
<evidence type="ECO:0000256" key="9">
    <source>
        <dbReference type="ARBA" id="ARBA00022723"/>
    </source>
</evidence>
<evidence type="ECO:0000256" key="6">
    <source>
        <dbReference type="ARBA" id="ARBA00022679"/>
    </source>
</evidence>
<dbReference type="Proteomes" id="UP001221217">
    <property type="component" value="Unassembled WGS sequence"/>
</dbReference>
<gene>
    <name evidence="16 18" type="primary">dinB</name>
    <name evidence="18" type="ORF">PQJ61_13835</name>
</gene>
<feature type="binding site" evidence="16">
    <location>
        <position position="15"/>
    </location>
    <ligand>
        <name>Mg(2+)</name>
        <dbReference type="ChEBI" id="CHEBI:18420"/>
    </ligand>
</feature>
<dbReference type="Gene3D" id="3.30.70.270">
    <property type="match status" value="1"/>
</dbReference>
<dbReference type="GO" id="GO:0000287">
    <property type="term" value="F:magnesium ion binding"/>
    <property type="evidence" value="ECO:0007669"/>
    <property type="project" value="UniProtKB-UniRule"/>
</dbReference>
<evidence type="ECO:0000256" key="15">
    <source>
        <dbReference type="ARBA" id="ARBA00049244"/>
    </source>
</evidence>
<comment type="subunit">
    <text evidence="3 16">Monomer.</text>
</comment>
<dbReference type="PANTHER" id="PTHR11076:SF33">
    <property type="entry name" value="DNA POLYMERASE KAPPA"/>
    <property type="match status" value="1"/>
</dbReference>
<evidence type="ECO:0000256" key="5">
    <source>
        <dbReference type="ARBA" id="ARBA00022490"/>
    </source>
</evidence>
<evidence type="ECO:0000256" key="13">
    <source>
        <dbReference type="ARBA" id="ARBA00023125"/>
    </source>
</evidence>
<evidence type="ECO:0000259" key="17">
    <source>
        <dbReference type="PROSITE" id="PS50173"/>
    </source>
</evidence>
<keyword evidence="9 16" id="KW-0479">Metal-binding</keyword>
<dbReference type="GO" id="GO:0003684">
    <property type="term" value="F:damaged DNA binding"/>
    <property type="evidence" value="ECO:0007669"/>
    <property type="project" value="InterPro"/>
</dbReference>
<keyword evidence="5 16" id="KW-0963">Cytoplasm</keyword>
<proteinExistence type="inferred from homology"/>
<evidence type="ECO:0000256" key="8">
    <source>
        <dbReference type="ARBA" id="ARBA00022705"/>
    </source>
</evidence>
<keyword evidence="8 16" id="KW-0235">DNA replication</keyword>
<dbReference type="InterPro" id="IPR036775">
    <property type="entry name" value="DNA_pol_Y-fam_lit_finger_sf"/>
</dbReference>
<dbReference type="Gene3D" id="3.40.1170.60">
    <property type="match status" value="1"/>
</dbReference>
<evidence type="ECO:0000256" key="1">
    <source>
        <dbReference type="ARBA" id="ARBA00004496"/>
    </source>
</evidence>
<comment type="similarity">
    <text evidence="2 16">Belongs to the DNA polymerase type-Y family.</text>
</comment>
<dbReference type="CDD" id="cd03586">
    <property type="entry name" value="PolY_Pol_IV_kappa"/>
    <property type="match status" value="1"/>
</dbReference>
<evidence type="ECO:0000256" key="7">
    <source>
        <dbReference type="ARBA" id="ARBA00022695"/>
    </source>
</evidence>